<dbReference type="PANTHER" id="PTHR30111:SF1">
    <property type="entry name" value="33 KDA CHAPERONIN"/>
    <property type="match status" value="1"/>
</dbReference>
<gene>
    <name evidence="6" type="primary">hslO</name>
    <name evidence="7" type="ORF">FRC54_07545</name>
</gene>
<protein>
    <recommendedName>
        <fullName evidence="6">33 kDa chaperonin</fullName>
    </recommendedName>
    <alternativeName>
        <fullName evidence="6">Heat shock protein 33 homolog</fullName>
        <shortName evidence="6">HSP33</shortName>
    </alternativeName>
</protein>
<name>A0A6N7IZI5_9FIRM</name>
<dbReference type="SUPFAM" id="SSF118352">
    <property type="entry name" value="HSP33 redox switch-like"/>
    <property type="match status" value="1"/>
</dbReference>
<dbReference type="NCBIfam" id="NF001033">
    <property type="entry name" value="PRK00114.1"/>
    <property type="match status" value="1"/>
</dbReference>
<dbReference type="GO" id="GO:0005737">
    <property type="term" value="C:cytoplasm"/>
    <property type="evidence" value="ECO:0007669"/>
    <property type="project" value="UniProtKB-SubCell"/>
</dbReference>
<feature type="disulfide bond" description="Redox-active" evidence="6">
    <location>
        <begin position="237"/>
        <end position="239"/>
    </location>
</feature>
<reference evidence="7" key="1">
    <citation type="journal article" date="2020" name="Appl. Environ. Microbiol.">
        <title>Medium-Chain Fatty Acid Synthesis by 'Candidatus Weimeria bifida' gen. nov., sp. nov., and 'Candidatus Pseudoramibacter fermentans' sp. nov.</title>
        <authorList>
            <person name="Scarborough M.J."/>
            <person name="Myers K.S."/>
            <person name="Donohue T.J."/>
            <person name="Noguera D.R."/>
        </authorList>
    </citation>
    <scope>NUCLEOTIDE SEQUENCE</scope>
    <source>
        <strain evidence="7">LCO1.1</strain>
    </source>
</reference>
<evidence type="ECO:0000256" key="4">
    <source>
        <dbReference type="ARBA" id="ARBA00023186"/>
    </source>
</evidence>
<accession>A0A6N7IZI5</accession>
<comment type="caution">
    <text evidence="7">The sequence shown here is derived from an EMBL/GenBank/DDBJ whole genome shotgun (WGS) entry which is preliminary data.</text>
</comment>
<keyword evidence="2 6" id="KW-0862">Zinc</keyword>
<evidence type="ECO:0000256" key="1">
    <source>
        <dbReference type="ARBA" id="ARBA00022490"/>
    </source>
</evidence>
<dbReference type="Pfam" id="PF01430">
    <property type="entry name" value="HSP33"/>
    <property type="match status" value="1"/>
</dbReference>
<dbReference type="InterPro" id="IPR000397">
    <property type="entry name" value="Heat_shock_Hsp33"/>
</dbReference>
<dbReference type="InterPro" id="IPR016154">
    <property type="entry name" value="Heat_shock_Hsp33_C"/>
</dbReference>
<feature type="disulfide bond" description="Redox-active" evidence="6">
    <location>
        <begin position="270"/>
        <end position="273"/>
    </location>
</feature>
<comment type="subcellular location">
    <subcellularLocation>
        <location evidence="6">Cytoplasm</location>
    </subcellularLocation>
</comment>
<dbReference type="PANTHER" id="PTHR30111">
    <property type="entry name" value="33 KDA CHAPERONIN"/>
    <property type="match status" value="1"/>
</dbReference>
<evidence type="ECO:0000313" key="7">
    <source>
        <dbReference type="EMBL" id="MQN01758.1"/>
    </source>
</evidence>
<dbReference type="Gene3D" id="3.90.1280.10">
    <property type="entry name" value="HSP33 redox switch-like"/>
    <property type="match status" value="1"/>
</dbReference>
<sequence>MRDYMVRAIAAHDQIRAFAISDREAVEIARRDHDTWPVCTAALGRALSAGFMMGFMMDGDKDEITLQLIGDGPAGGVTVTADPFGHAKGFVNNPHVDLPEKSPGHLDVGGAIGHGYLRVIKDMGLKEPYSGSIDLISGEVAEDLTYYFAESEQVPSSVGLGVLVNTDLTVKQSGGFIVQLMPDTEDSVIDKLSDNISHIDSVTQMLEKGLTPEQMLESVLDGFDVEFTDKQEVEFKCGCSRKNFLQKIRALSKEDKRDIAAEDGPIEVVCRFCGKKYTYKPEEII</sequence>
<dbReference type="PIRSF" id="PIRSF005261">
    <property type="entry name" value="Heat_shock_Hsp33"/>
    <property type="match status" value="1"/>
</dbReference>
<keyword evidence="3 6" id="KW-1015">Disulfide bond</keyword>
<comment type="function">
    <text evidence="6">Redox regulated molecular chaperone. Protects both thermally unfolding and oxidatively damaged proteins from irreversible aggregation. Plays an important role in the bacterial defense system toward oxidative stress.</text>
</comment>
<dbReference type="GO" id="GO:0051082">
    <property type="term" value="F:unfolded protein binding"/>
    <property type="evidence" value="ECO:0007669"/>
    <property type="project" value="UniProtKB-UniRule"/>
</dbReference>
<dbReference type="InterPro" id="IPR016153">
    <property type="entry name" value="Heat_shock_Hsp33_N"/>
</dbReference>
<comment type="PTM">
    <text evidence="6">Under oxidizing conditions two disulfide bonds are formed involving the reactive cysteines. Under reducing conditions zinc is bound to the reactive cysteines and the protein is inactive.</text>
</comment>
<evidence type="ECO:0000313" key="8">
    <source>
        <dbReference type="Proteomes" id="UP000460257"/>
    </source>
</evidence>
<comment type="similarity">
    <text evidence="6">Belongs to the HSP33 family.</text>
</comment>
<organism evidence="7 8">
    <name type="scientific">Candidatus Weimeria bifida</name>
    <dbReference type="NCBI Taxonomy" id="2599074"/>
    <lineage>
        <taxon>Bacteria</taxon>
        <taxon>Bacillati</taxon>
        <taxon>Bacillota</taxon>
        <taxon>Clostridia</taxon>
        <taxon>Lachnospirales</taxon>
        <taxon>Lachnospiraceae</taxon>
        <taxon>Candidatus Weimeria</taxon>
    </lineage>
</organism>
<keyword evidence="8" id="KW-1185">Reference proteome</keyword>
<dbReference type="Gene3D" id="3.55.30.10">
    <property type="entry name" value="Hsp33 domain"/>
    <property type="match status" value="1"/>
</dbReference>
<evidence type="ECO:0000256" key="3">
    <source>
        <dbReference type="ARBA" id="ARBA00023157"/>
    </source>
</evidence>
<dbReference type="HAMAP" id="MF_00117">
    <property type="entry name" value="HslO"/>
    <property type="match status" value="1"/>
</dbReference>
<keyword evidence="4 6" id="KW-0143">Chaperone</keyword>
<evidence type="ECO:0000256" key="6">
    <source>
        <dbReference type="HAMAP-Rule" id="MF_00117"/>
    </source>
</evidence>
<keyword evidence="5 6" id="KW-0676">Redox-active center</keyword>
<dbReference type="EMBL" id="VOGC01000006">
    <property type="protein sequence ID" value="MQN01758.1"/>
    <property type="molecule type" value="Genomic_DNA"/>
</dbReference>
<evidence type="ECO:0000256" key="2">
    <source>
        <dbReference type="ARBA" id="ARBA00022833"/>
    </source>
</evidence>
<evidence type="ECO:0000256" key="5">
    <source>
        <dbReference type="ARBA" id="ARBA00023284"/>
    </source>
</evidence>
<dbReference type="AlphaFoldDB" id="A0A6N7IZI5"/>
<dbReference type="CDD" id="cd00498">
    <property type="entry name" value="Hsp33"/>
    <property type="match status" value="1"/>
</dbReference>
<dbReference type="GO" id="GO:0042026">
    <property type="term" value="P:protein refolding"/>
    <property type="evidence" value="ECO:0007669"/>
    <property type="project" value="TreeGrafter"/>
</dbReference>
<dbReference type="SUPFAM" id="SSF64397">
    <property type="entry name" value="Hsp33 domain"/>
    <property type="match status" value="1"/>
</dbReference>
<dbReference type="Proteomes" id="UP000460257">
    <property type="component" value="Unassembled WGS sequence"/>
</dbReference>
<proteinExistence type="inferred from homology"/>
<keyword evidence="1 6" id="KW-0963">Cytoplasm</keyword>
<dbReference type="GO" id="GO:0044183">
    <property type="term" value="F:protein folding chaperone"/>
    <property type="evidence" value="ECO:0007669"/>
    <property type="project" value="TreeGrafter"/>
</dbReference>